<evidence type="ECO:0000259" key="8">
    <source>
        <dbReference type="Pfam" id="PF00326"/>
    </source>
</evidence>
<dbReference type="PANTHER" id="PTHR42881:SF2">
    <property type="entry name" value="PROLYL ENDOPEPTIDASE"/>
    <property type="match status" value="1"/>
</dbReference>
<keyword evidence="6 7" id="KW-0720">Serine protease</keyword>
<accession>A0A0F7SXQ0</accession>
<evidence type="ECO:0000313" key="10">
    <source>
        <dbReference type="EMBL" id="CED84968.1"/>
    </source>
</evidence>
<proteinExistence type="inferred from homology"/>
<dbReference type="EMBL" id="LN483332">
    <property type="protein sequence ID" value="CED84968.1"/>
    <property type="molecule type" value="Genomic_DNA"/>
</dbReference>
<dbReference type="InterPro" id="IPR051167">
    <property type="entry name" value="Prolyl_oligopep/macrocyclase"/>
</dbReference>
<dbReference type="GO" id="GO:0070012">
    <property type="term" value="F:oligopeptidase activity"/>
    <property type="evidence" value="ECO:0007669"/>
    <property type="project" value="TreeGrafter"/>
</dbReference>
<comment type="subunit">
    <text evidence="3">Monomer.</text>
</comment>
<dbReference type="PANTHER" id="PTHR42881">
    <property type="entry name" value="PROLYL ENDOPEPTIDASE"/>
    <property type="match status" value="1"/>
</dbReference>
<keyword evidence="4 7" id="KW-0645">Protease</keyword>
<evidence type="ECO:0000256" key="3">
    <source>
        <dbReference type="ARBA" id="ARBA00011245"/>
    </source>
</evidence>
<dbReference type="InterPro" id="IPR002470">
    <property type="entry name" value="Peptidase_S9A"/>
</dbReference>
<evidence type="ECO:0000256" key="4">
    <source>
        <dbReference type="ARBA" id="ARBA00022670"/>
    </source>
</evidence>
<organism evidence="10">
    <name type="scientific">Phaffia rhodozyma</name>
    <name type="common">Yeast</name>
    <name type="synonym">Xanthophyllomyces dendrorhous</name>
    <dbReference type="NCBI Taxonomy" id="264483"/>
    <lineage>
        <taxon>Eukaryota</taxon>
        <taxon>Fungi</taxon>
        <taxon>Dikarya</taxon>
        <taxon>Basidiomycota</taxon>
        <taxon>Agaricomycotina</taxon>
        <taxon>Tremellomycetes</taxon>
        <taxon>Cystofilobasidiales</taxon>
        <taxon>Mrakiaceae</taxon>
        <taxon>Phaffia</taxon>
    </lineage>
</organism>
<dbReference type="SUPFAM" id="SSF50993">
    <property type="entry name" value="Peptidase/esterase 'gauge' domain"/>
    <property type="match status" value="1"/>
</dbReference>
<comment type="similarity">
    <text evidence="2 7">Belongs to the peptidase S9A family.</text>
</comment>
<feature type="domain" description="Peptidase S9A N-terminal" evidence="9">
    <location>
        <begin position="13"/>
        <end position="412"/>
    </location>
</feature>
<dbReference type="Gene3D" id="2.130.10.120">
    <property type="entry name" value="Prolyl oligopeptidase, N-terminal domain"/>
    <property type="match status" value="1"/>
</dbReference>
<dbReference type="Pfam" id="PF02897">
    <property type="entry name" value="Peptidase_S9_N"/>
    <property type="match status" value="1"/>
</dbReference>
<name>A0A0F7SXQ0_PHARH</name>
<evidence type="ECO:0000259" key="9">
    <source>
        <dbReference type="Pfam" id="PF02897"/>
    </source>
</evidence>
<evidence type="ECO:0000256" key="2">
    <source>
        <dbReference type="ARBA" id="ARBA00005228"/>
    </source>
</evidence>
<evidence type="ECO:0000256" key="5">
    <source>
        <dbReference type="ARBA" id="ARBA00022801"/>
    </source>
</evidence>
<feature type="domain" description="Peptidase S9 prolyl oligopeptidase catalytic" evidence="8">
    <location>
        <begin position="487"/>
        <end position="692"/>
    </location>
</feature>
<dbReference type="PRINTS" id="PR00862">
    <property type="entry name" value="PROLIGOPTASE"/>
</dbReference>
<dbReference type="InterPro" id="IPR029058">
    <property type="entry name" value="AB_hydrolase_fold"/>
</dbReference>
<dbReference type="InterPro" id="IPR023302">
    <property type="entry name" value="Pept_S9A_N"/>
</dbReference>
<reference evidence="10" key="1">
    <citation type="submission" date="2014-08" db="EMBL/GenBank/DDBJ databases">
        <authorList>
            <person name="Sharma Rahul"/>
            <person name="Thines Marco"/>
        </authorList>
    </citation>
    <scope>NUCLEOTIDE SEQUENCE</scope>
</reference>
<evidence type="ECO:0000256" key="7">
    <source>
        <dbReference type="RuleBase" id="RU368024"/>
    </source>
</evidence>
<dbReference type="Pfam" id="PF00326">
    <property type="entry name" value="Peptidase_S9"/>
    <property type="match status" value="1"/>
</dbReference>
<evidence type="ECO:0000256" key="6">
    <source>
        <dbReference type="ARBA" id="ARBA00022825"/>
    </source>
</evidence>
<dbReference type="Gene3D" id="3.40.50.1820">
    <property type="entry name" value="alpha/beta hydrolase"/>
    <property type="match status" value="1"/>
</dbReference>
<comment type="catalytic activity">
    <reaction evidence="1">
        <text>Hydrolysis of Pro-|-Xaa &gt;&gt; Ala-|-Xaa in oligopeptides.</text>
        <dbReference type="EC" id="3.4.21.26"/>
    </reaction>
</comment>
<dbReference type="EC" id="3.4.21.-" evidence="7"/>
<dbReference type="GO" id="GO:0006508">
    <property type="term" value="P:proteolysis"/>
    <property type="evidence" value="ECO:0007669"/>
    <property type="project" value="UniProtKB-KW"/>
</dbReference>
<dbReference type="AlphaFoldDB" id="A0A0F7SXQ0"/>
<dbReference type="GO" id="GO:0005829">
    <property type="term" value="C:cytosol"/>
    <property type="evidence" value="ECO:0007669"/>
    <property type="project" value="TreeGrafter"/>
</dbReference>
<keyword evidence="5 7" id="KW-0378">Hydrolase</keyword>
<protein>
    <recommendedName>
        <fullName evidence="7">Prolyl endopeptidase</fullName>
        <ecNumber evidence="7">3.4.21.-</ecNumber>
    </recommendedName>
</protein>
<evidence type="ECO:0000256" key="1">
    <source>
        <dbReference type="ARBA" id="ARBA00001070"/>
    </source>
</evidence>
<sequence>MSNVASWPGMMDRHLEDPFAESTKSFVKAQNDTTDRYLLKFPHGAALKTSLRSITSFPLVSSFQKSPCGSFFYWKSNPGHFDQPVWLRSTKVSTADNWHDAEVFFDVNQYSTESEGSASEAWSSFSDSGKYWATTISRGGSDWQTVVIIDTQTKKQVDEELLNVKFCWTLAWLGDQGFVYKIGPTKHKDNTSAERGYISLIHYIGTPQSEDLKIFEDPICQAYLPIVSQDKKHLITSLFKSTDPTVRLLTTPVRGLDDAQGKAVKHDLIWSEVTKPWDGSYIYIGTSSKGISYFKTNRDSSPRYKISGIDLDLTTTQSQWIEIVPSHPKGVLERAISIGSGLILVVFAVDVANELWIFNDEGETIRRVRDDEIPWTGVVNSLDTGKNTNEFSVLCESYIAPPTLYRGVVADGDVVFSMLHCSNVDGWSESDYIQKQVIYPSKDGTLIPMHICYSSFLESKSAHPTLLFGYGGFGWAQEPKWEPLFASFMKDFKGIVAVAGIRGGGEHGNEWHKAAVGVKRQTGYDDFLEAARWLKETGLSSKIVVHGASNGGLLCSAVSNQAPDLIDATLPDVGVHDLLRFHKFTMGALWTAEYGSPEDPEEFASLLKISPLHNIPSQQNFPACFLTTAEHDSRVIPGHTLKFAATLQERQSYNEAPMLYRIYTDTGHGMGKSVDQQIKENTEKLSFVAVAMNLSLSR</sequence>
<dbReference type="SUPFAM" id="SSF53474">
    <property type="entry name" value="alpha/beta-Hydrolases"/>
    <property type="match status" value="1"/>
</dbReference>
<dbReference type="InterPro" id="IPR001375">
    <property type="entry name" value="Peptidase_S9_cat"/>
</dbReference>
<dbReference type="GO" id="GO:0004252">
    <property type="term" value="F:serine-type endopeptidase activity"/>
    <property type="evidence" value="ECO:0007669"/>
    <property type="project" value="UniProtKB-UniRule"/>
</dbReference>